<gene>
    <name evidence="2" type="ORF">QBC42DRAFT_269537</name>
</gene>
<organism evidence="2 3">
    <name type="scientific">Cladorrhinum samala</name>
    <dbReference type="NCBI Taxonomy" id="585594"/>
    <lineage>
        <taxon>Eukaryota</taxon>
        <taxon>Fungi</taxon>
        <taxon>Dikarya</taxon>
        <taxon>Ascomycota</taxon>
        <taxon>Pezizomycotina</taxon>
        <taxon>Sordariomycetes</taxon>
        <taxon>Sordariomycetidae</taxon>
        <taxon>Sordariales</taxon>
        <taxon>Podosporaceae</taxon>
        <taxon>Cladorrhinum</taxon>
    </lineage>
</organism>
<feature type="transmembrane region" description="Helical" evidence="1">
    <location>
        <begin position="7"/>
        <end position="24"/>
    </location>
</feature>
<reference evidence="2" key="2">
    <citation type="submission" date="2023-06" db="EMBL/GenBank/DDBJ databases">
        <authorList>
            <consortium name="Lawrence Berkeley National Laboratory"/>
            <person name="Mondo S.J."/>
            <person name="Hensen N."/>
            <person name="Bonometti L."/>
            <person name="Westerberg I."/>
            <person name="Brannstrom I.O."/>
            <person name="Guillou S."/>
            <person name="Cros-Aarteil S."/>
            <person name="Calhoun S."/>
            <person name="Haridas S."/>
            <person name="Kuo A."/>
            <person name="Pangilinan J."/>
            <person name="Riley R."/>
            <person name="Labutti K."/>
            <person name="Andreopoulos B."/>
            <person name="Lipzen A."/>
            <person name="Chen C."/>
            <person name="Yanf M."/>
            <person name="Daum C."/>
            <person name="Ng V."/>
            <person name="Clum A."/>
            <person name="Steindorff A."/>
            <person name="Ohm R."/>
            <person name="Martin F."/>
            <person name="Silar P."/>
            <person name="Natvig D."/>
            <person name="Lalanne C."/>
            <person name="Gautier V."/>
            <person name="Ament-Velasquez S.L."/>
            <person name="Kruys A."/>
            <person name="Hutchinson M.I."/>
            <person name="Powell A.J."/>
            <person name="Barry K."/>
            <person name="Miller A.N."/>
            <person name="Grigoriev I.V."/>
            <person name="Debuchy R."/>
            <person name="Gladieux P."/>
            <person name="Thoren M.H."/>
            <person name="Johannesson H."/>
        </authorList>
    </citation>
    <scope>NUCLEOTIDE SEQUENCE</scope>
    <source>
        <strain evidence="2">PSN324</strain>
    </source>
</reference>
<keyword evidence="1" id="KW-0812">Transmembrane</keyword>
<protein>
    <recommendedName>
        <fullName evidence="4">Secreted protein</fullName>
    </recommendedName>
</protein>
<dbReference type="Proteomes" id="UP001321749">
    <property type="component" value="Unassembled WGS sequence"/>
</dbReference>
<comment type="caution">
    <text evidence="2">The sequence shown here is derived from an EMBL/GenBank/DDBJ whole genome shotgun (WGS) entry which is preliminary data.</text>
</comment>
<dbReference type="AlphaFoldDB" id="A0AAV9HQL4"/>
<evidence type="ECO:0000256" key="1">
    <source>
        <dbReference type="SAM" id="Phobius"/>
    </source>
</evidence>
<feature type="transmembrane region" description="Helical" evidence="1">
    <location>
        <begin position="30"/>
        <end position="47"/>
    </location>
</feature>
<dbReference type="EMBL" id="MU864985">
    <property type="protein sequence ID" value="KAK4461737.1"/>
    <property type="molecule type" value="Genomic_DNA"/>
</dbReference>
<proteinExistence type="predicted"/>
<evidence type="ECO:0008006" key="4">
    <source>
        <dbReference type="Google" id="ProtNLM"/>
    </source>
</evidence>
<reference evidence="2" key="1">
    <citation type="journal article" date="2023" name="Mol. Phylogenet. Evol.">
        <title>Genome-scale phylogeny and comparative genomics of the fungal order Sordariales.</title>
        <authorList>
            <person name="Hensen N."/>
            <person name="Bonometti L."/>
            <person name="Westerberg I."/>
            <person name="Brannstrom I.O."/>
            <person name="Guillou S."/>
            <person name="Cros-Aarteil S."/>
            <person name="Calhoun S."/>
            <person name="Haridas S."/>
            <person name="Kuo A."/>
            <person name="Mondo S."/>
            <person name="Pangilinan J."/>
            <person name="Riley R."/>
            <person name="LaButti K."/>
            <person name="Andreopoulos B."/>
            <person name="Lipzen A."/>
            <person name="Chen C."/>
            <person name="Yan M."/>
            <person name="Daum C."/>
            <person name="Ng V."/>
            <person name="Clum A."/>
            <person name="Steindorff A."/>
            <person name="Ohm R.A."/>
            <person name="Martin F."/>
            <person name="Silar P."/>
            <person name="Natvig D.O."/>
            <person name="Lalanne C."/>
            <person name="Gautier V."/>
            <person name="Ament-Velasquez S.L."/>
            <person name="Kruys A."/>
            <person name="Hutchinson M.I."/>
            <person name="Powell A.J."/>
            <person name="Barry K."/>
            <person name="Miller A.N."/>
            <person name="Grigoriev I.V."/>
            <person name="Debuchy R."/>
            <person name="Gladieux P."/>
            <person name="Hiltunen Thoren M."/>
            <person name="Johannesson H."/>
        </authorList>
    </citation>
    <scope>NUCLEOTIDE SEQUENCE</scope>
    <source>
        <strain evidence="2">PSN324</strain>
    </source>
</reference>
<evidence type="ECO:0000313" key="2">
    <source>
        <dbReference type="EMBL" id="KAK4461737.1"/>
    </source>
</evidence>
<accession>A0AAV9HQL4</accession>
<evidence type="ECO:0000313" key="3">
    <source>
        <dbReference type="Proteomes" id="UP001321749"/>
    </source>
</evidence>
<sequence length="78" mass="8396">MAVPVRVARTVTVVVIMDAIIMAGGGESCLPFGSFSSVCVCGGYLLVSREEGEKRKRNPNLGAAEIIRKQRTGQGDRW</sequence>
<name>A0AAV9HQL4_9PEZI</name>
<keyword evidence="1" id="KW-0472">Membrane</keyword>
<keyword evidence="3" id="KW-1185">Reference proteome</keyword>
<keyword evidence="1" id="KW-1133">Transmembrane helix</keyword>